<protein>
    <submittedName>
        <fullName evidence="1">DUF2513 domain-containing protein</fullName>
    </submittedName>
</protein>
<comment type="caution">
    <text evidence="1">The sequence shown here is derived from an EMBL/GenBank/DDBJ whole genome shotgun (WGS) entry which is preliminary data.</text>
</comment>
<evidence type="ECO:0000313" key="2">
    <source>
        <dbReference type="EMBL" id="RJL75712.1"/>
    </source>
</evidence>
<dbReference type="GeneID" id="49321364"/>
<organism evidence="1 3">
    <name type="scientific">Dickeya dianthicola</name>
    <dbReference type="NCBI Taxonomy" id="204039"/>
    <lineage>
        <taxon>Bacteria</taxon>
        <taxon>Pseudomonadati</taxon>
        <taxon>Pseudomonadota</taxon>
        <taxon>Gammaproteobacteria</taxon>
        <taxon>Enterobacterales</taxon>
        <taxon>Pectobacteriaceae</taxon>
        <taxon>Dickeya</taxon>
    </lineage>
</organism>
<reference evidence="2 4" key="2">
    <citation type="submission" date="2018-09" db="EMBL/GenBank/DDBJ databases">
        <title>Phylogenetic diversity of Pectobacterium and Dickeya strains causing blackleg disease of potato in Morocco.</title>
        <authorList>
            <person name="Oulghazi S."/>
            <person name="Moumni M."/>
            <person name="Faure D."/>
        </authorList>
    </citation>
    <scope>NUCLEOTIDE SEQUENCE [LARGE SCALE GENOMIC DNA]</scope>
    <source>
        <strain evidence="2 4">S4.16.03.LID</strain>
    </source>
</reference>
<dbReference type="InterPro" id="IPR019650">
    <property type="entry name" value="DUF2513"/>
</dbReference>
<dbReference type="EMBL" id="QZDO01000014">
    <property type="protein sequence ID" value="RJL75712.1"/>
    <property type="molecule type" value="Genomic_DNA"/>
</dbReference>
<dbReference type="Proteomes" id="UP000266633">
    <property type="component" value="Unassembled WGS sequence"/>
</dbReference>
<proteinExistence type="predicted"/>
<dbReference type="Pfam" id="PF10711">
    <property type="entry name" value="DUF2513"/>
    <property type="match status" value="1"/>
</dbReference>
<keyword evidence="4" id="KW-1185">Reference proteome</keyword>
<name>A0AAP2G8P4_9GAMM</name>
<dbReference type="Proteomes" id="UP000245055">
    <property type="component" value="Unassembled WGS sequence"/>
</dbReference>
<evidence type="ECO:0000313" key="1">
    <source>
        <dbReference type="EMBL" id="PWD72164.1"/>
    </source>
</evidence>
<evidence type="ECO:0000313" key="3">
    <source>
        <dbReference type="Proteomes" id="UP000245055"/>
    </source>
</evidence>
<dbReference type="AlphaFoldDB" id="A0AAP2G8P4"/>
<sequence>MRIDHDYLKDLLEAFENADGPQTNIQELAEKGFSYGTAAFLFHMRLLDDKGLICQSDGRAGFGVVESADGFVSWSVLPLRLTAAGHDFIDALRNREVWATLKASFKDASMGTLMTVSKELFNRALNKQLNKYFD</sequence>
<reference evidence="1 3" key="1">
    <citation type="submission" date="2018-05" db="EMBL/GenBank/DDBJ databases">
        <title>Genomic diversity of pathogens causing Blackleg of Potato in Pakistan.</title>
        <authorList>
            <person name="Sarfraz S."/>
            <person name="Riaz K."/>
            <person name="Oulghazi S."/>
            <person name="Cigna J."/>
            <person name="Sahi S.T."/>
            <person name="Khan S.H."/>
            <person name="Hameed A."/>
            <person name="Faure D."/>
        </authorList>
    </citation>
    <scope>NUCLEOTIDE SEQUENCE [LARGE SCALE GENOMIC DNA]</scope>
    <source>
        <strain evidence="1 3">SS70</strain>
    </source>
</reference>
<gene>
    <name evidence="2" type="ORF">D5077_04455</name>
    <name evidence="1" type="ORF">DF213_13570</name>
</gene>
<evidence type="ECO:0000313" key="4">
    <source>
        <dbReference type="Proteomes" id="UP000266633"/>
    </source>
</evidence>
<accession>A0AAP2G8P4</accession>
<dbReference type="EMBL" id="QESZ01000019">
    <property type="protein sequence ID" value="PWD72164.1"/>
    <property type="molecule type" value="Genomic_DNA"/>
</dbReference>
<dbReference type="RefSeq" id="WP_024106444.1">
    <property type="nucleotide sequence ID" value="NZ_CP031560.1"/>
</dbReference>